<accession>A0AAN7VZS6</accession>
<dbReference type="PANTHER" id="PTHR10957">
    <property type="entry name" value="RAP1 GTPASE-GDP DISSOCIATION STIMULATOR 1"/>
    <property type="match status" value="1"/>
</dbReference>
<comment type="caution">
    <text evidence="1">The sequence shown here is derived from an EMBL/GenBank/DDBJ whole genome shotgun (WGS) entry which is preliminary data.</text>
</comment>
<dbReference type="SUPFAM" id="SSF48371">
    <property type="entry name" value="ARM repeat"/>
    <property type="match status" value="1"/>
</dbReference>
<dbReference type="Gene3D" id="1.25.10.10">
    <property type="entry name" value="Leucine-rich Repeat Variant"/>
    <property type="match status" value="2"/>
</dbReference>
<dbReference type="EMBL" id="JAVRQU010000019">
    <property type="protein sequence ID" value="KAK5692422.1"/>
    <property type="molecule type" value="Genomic_DNA"/>
</dbReference>
<gene>
    <name evidence="1" type="ORF">LTR97_010730</name>
</gene>
<evidence type="ECO:0000313" key="2">
    <source>
        <dbReference type="Proteomes" id="UP001310594"/>
    </source>
</evidence>
<dbReference type="AlphaFoldDB" id="A0AAN7VZS6"/>
<sequence length="481" mass="53016">MEDNAPVMELIEAALRKLQINSGYTGALPTLAAASKEYPEVRTQLATPEILKTLVQAAEAGLSDSLETTVAALRCIGNACIDDDVARSVVATNGFSWAILCLNSNDDKIRWLTVKVLYNICSDHETAQQQCHHDRVHLPLITICTSPFVLHSGDTTTLIDLLFWITGHKAALPAEDLTPMSDDDILRLLMLPYYNLGTTTVEDFATLVEISLTSLRDLAVQDRIVKAQRVAYVWQMYVDCENRVSDVDSTEYKDLLKPLSTSLMWCLSDMAAHEAFDQHYSLDSGFIDGLLFIIESGGEERGPLLEDVFEQQGLGDQLLREARTTRQIDADQDFGPVSARDCAAACQIVGNLVRVSPADDVSLLVLKSGIHKKLWDMVANSGLMDDDDVLHSIAGFLVQLTRPSIKVRERMGYDDQSAEEALKMLCQHATPEIRQDGIRLLRALGKDCPLNQQHFQSIVTRAAAQNDTGADSPMQIEAAPA</sequence>
<dbReference type="InterPro" id="IPR016024">
    <property type="entry name" value="ARM-type_fold"/>
</dbReference>
<organism evidence="1 2">
    <name type="scientific">Elasticomyces elasticus</name>
    <dbReference type="NCBI Taxonomy" id="574655"/>
    <lineage>
        <taxon>Eukaryota</taxon>
        <taxon>Fungi</taxon>
        <taxon>Dikarya</taxon>
        <taxon>Ascomycota</taxon>
        <taxon>Pezizomycotina</taxon>
        <taxon>Dothideomycetes</taxon>
        <taxon>Dothideomycetidae</taxon>
        <taxon>Mycosphaerellales</taxon>
        <taxon>Teratosphaeriaceae</taxon>
        <taxon>Elasticomyces</taxon>
    </lineage>
</organism>
<dbReference type="GO" id="GO:0005085">
    <property type="term" value="F:guanyl-nucleotide exchange factor activity"/>
    <property type="evidence" value="ECO:0007669"/>
    <property type="project" value="InterPro"/>
</dbReference>
<evidence type="ECO:0000313" key="1">
    <source>
        <dbReference type="EMBL" id="KAK5692422.1"/>
    </source>
</evidence>
<reference evidence="1" key="1">
    <citation type="submission" date="2023-08" db="EMBL/GenBank/DDBJ databases">
        <title>Black Yeasts Isolated from many extreme environments.</title>
        <authorList>
            <person name="Coleine C."/>
            <person name="Stajich J.E."/>
            <person name="Selbmann L."/>
        </authorList>
    </citation>
    <scope>NUCLEOTIDE SEQUENCE</scope>
    <source>
        <strain evidence="1">CCFEE 5810</strain>
    </source>
</reference>
<protein>
    <submittedName>
        <fullName evidence="1">Uncharacterized protein</fullName>
    </submittedName>
</protein>
<proteinExistence type="predicted"/>
<dbReference type="InterPro" id="IPR040144">
    <property type="entry name" value="RAP1GDS1"/>
</dbReference>
<dbReference type="InterPro" id="IPR011989">
    <property type="entry name" value="ARM-like"/>
</dbReference>
<dbReference type="Proteomes" id="UP001310594">
    <property type="component" value="Unassembled WGS sequence"/>
</dbReference>
<name>A0AAN7VZS6_9PEZI</name>